<dbReference type="AlphaFoldDB" id="H6W1C4"/>
<reference evidence="6" key="1">
    <citation type="journal article" date="2012" name="Mol. Plant Microbe Interact.">
        <title>Nontoxic Nep1-like proteins of the downy mildew pathogen Hyaloperonospora arabidopsidis: repression of necrosis-inducing activity by a surface-exposed region.</title>
        <authorList>
            <person name="Cabral A."/>
            <person name="Oome S."/>
            <person name="Sander N."/>
            <person name="Kufner I."/>
            <person name="Nurnberger T."/>
            <person name="Van den Ackerveken G."/>
        </authorList>
    </citation>
    <scope>NUCLEOTIDE SEQUENCE</scope>
    <source>
        <strain evidence="6">Emoy2</strain>
    </source>
</reference>
<gene>
    <name evidence="6" type="primary">NLP10</name>
</gene>
<sequence length="286" mass="31947">MKAVALLFAALLAVVVVRAQDTSQGTVDFQPGVVMSRPTLDAGPTQKSSLVLWVPKWVGHDTLQPFPQPKPVTRLDVVAIKLKPELFIVHGCHPYPAVNATGHTSNGLKTSGDADGHCKGSGHGSQVYGRATWFRGKWAIMYAWYFPKDAPDEESGQRHDWEHAIVWINNPKVKQPKILAVSVSCGKFFGYLKKVAPGPAVFDGTRLKLSYGADHKHEHRLDLTAEKGEDQDLIMWEQLTDEARCAFDTILWTNDMMPLNDAWYKHELTRAWPFGRWKKPHVSAAS</sequence>
<evidence type="ECO:0000313" key="6">
    <source>
        <dbReference type="EMBL" id="AEZ06586.1"/>
    </source>
</evidence>
<proteinExistence type="evidence at transcript level"/>
<feature type="signal peptide" evidence="5">
    <location>
        <begin position="1"/>
        <end position="19"/>
    </location>
</feature>
<keyword evidence="5" id="KW-0732">Signal</keyword>
<keyword evidence="4" id="KW-0843">Virulence</keyword>
<dbReference type="VEuPathDB" id="FungiDB:HpaG808306"/>
<evidence type="ECO:0000256" key="4">
    <source>
        <dbReference type="ARBA" id="ARBA00023026"/>
    </source>
</evidence>
<dbReference type="EMBL" id="JQ027045">
    <property type="protein sequence ID" value="AEZ06586.1"/>
    <property type="molecule type" value="mRNA"/>
</dbReference>
<dbReference type="PANTHER" id="PTHR33657">
    <property type="entry name" value="DOMAIN PROTEIN, PUTATIVE (AFU_ORTHOLOGUE AFUA_5G00600)-RELATED"/>
    <property type="match status" value="1"/>
</dbReference>
<comment type="similarity">
    <text evidence="2">Belongs to the Necrosis inducing protein (NPP1) family.</text>
</comment>
<evidence type="ECO:0000256" key="2">
    <source>
        <dbReference type="ARBA" id="ARBA00009520"/>
    </source>
</evidence>
<evidence type="ECO:0000256" key="3">
    <source>
        <dbReference type="ARBA" id="ARBA00022525"/>
    </source>
</evidence>
<keyword evidence="3" id="KW-0964">Secreted</keyword>
<protein>
    <submittedName>
        <fullName evidence="6">Nep1-like protein</fullName>
    </submittedName>
</protein>
<accession>H6W1C4</accession>
<dbReference type="InterPro" id="IPR008701">
    <property type="entry name" value="NPP1"/>
</dbReference>
<dbReference type="GO" id="GO:0005576">
    <property type="term" value="C:extracellular region"/>
    <property type="evidence" value="ECO:0007669"/>
    <property type="project" value="UniProtKB-SubCell"/>
</dbReference>
<evidence type="ECO:0000256" key="1">
    <source>
        <dbReference type="ARBA" id="ARBA00004613"/>
    </source>
</evidence>
<name>H6W1C4_HYAAB</name>
<comment type="subcellular location">
    <subcellularLocation>
        <location evidence="1">Secreted</location>
    </subcellularLocation>
</comment>
<organism evidence="6">
    <name type="scientific">Hyaloperonospora arabidopsidis</name>
    <name type="common">Peronospora arabidopsidis</name>
    <dbReference type="NCBI Taxonomy" id="272952"/>
    <lineage>
        <taxon>Eukaryota</taxon>
        <taxon>Sar</taxon>
        <taxon>Stramenopiles</taxon>
        <taxon>Oomycota</taxon>
        <taxon>Peronosporomycetes</taxon>
        <taxon>Peronosporales</taxon>
        <taxon>Peronosporaceae</taxon>
        <taxon>Hyaloperonospora</taxon>
    </lineage>
</organism>
<dbReference type="Pfam" id="PF05630">
    <property type="entry name" value="NPP1"/>
    <property type="match status" value="1"/>
</dbReference>
<evidence type="ECO:0000256" key="5">
    <source>
        <dbReference type="SAM" id="SignalP"/>
    </source>
</evidence>
<dbReference type="PANTHER" id="PTHR33657:SF8">
    <property type="entry name" value="DOMAIN PROTEIN, PUTATIVE (AFU_ORTHOLOGUE AFUA_5G00600)-RELATED"/>
    <property type="match status" value="1"/>
</dbReference>
<dbReference type="OMA" id="EHAIVWI"/>
<feature type="chain" id="PRO_5003607861" evidence="5">
    <location>
        <begin position="20"/>
        <end position="286"/>
    </location>
</feature>